<dbReference type="FunFam" id="3.30.465.10:FF:000042">
    <property type="entry name" value="D-arabinono-1,4-lactone oxidase"/>
    <property type="match status" value="1"/>
</dbReference>
<reference evidence="13 14" key="1">
    <citation type="submission" date="2014-12" db="EMBL/GenBank/DDBJ databases">
        <authorList>
            <person name="Neuveglise Cecile"/>
        </authorList>
    </citation>
    <scope>NUCLEOTIDE SEQUENCE [LARGE SCALE GENOMIC DNA]</scope>
    <source>
        <strain evidence="13 14">CBS 12615</strain>
    </source>
</reference>
<dbReference type="InterPro" id="IPR036318">
    <property type="entry name" value="FAD-bd_PCMH-like_sf"/>
</dbReference>
<evidence type="ECO:0000256" key="3">
    <source>
        <dbReference type="ARBA" id="ARBA00005466"/>
    </source>
</evidence>
<dbReference type="InterPro" id="IPR030654">
    <property type="entry name" value="Sugar_lactone_oxidase"/>
</dbReference>
<dbReference type="PANTHER" id="PTHR43762">
    <property type="entry name" value="L-GULONOLACTONE OXIDASE"/>
    <property type="match status" value="1"/>
</dbReference>
<dbReference type="PIRSF" id="PIRSF000136">
    <property type="entry name" value="LGO_GLO"/>
    <property type="match status" value="1"/>
</dbReference>
<dbReference type="HOGENOM" id="CLU_003896_4_1_1"/>
<evidence type="ECO:0000256" key="2">
    <source>
        <dbReference type="ARBA" id="ARBA00005083"/>
    </source>
</evidence>
<feature type="domain" description="FAD-binding PCMH-type" evidence="12">
    <location>
        <begin position="21"/>
        <end position="195"/>
    </location>
</feature>
<dbReference type="Pfam" id="PF04030">
    <property type="entry name" value="ALO"/>
    <property type="match status" value="1"/>
</dbReference>
<proteinExistence type="inferred from homology"/>
<dbReference type="GeneID" id="34688095"/>
<organism evidence="13 14">
    <name type="scientific">Lachancea lanzarotensis</name>
    <dbReference type="NCBI Taxonomy" id="1245769"/>
    <lineage>
        <taxon>Eukaryota</taxon>
        <taxon>Fungi</taxon>
        <taxon>Dikarya</taxon>
        <taxon>Ascomycota</taxon>
        <taxon>Saccharomycotina</taxon>
        <taxon>Saccharomycetes</taxon>
        <taxon>Saccharomycetales</taxon>
        <taxon>Saccharomycetaceae</taxon>
        <taxon>Lachancea</taxon>
    </lineage>
</organism>
<protein>
    <recommendedName>
        <fullName evidence="5 11">D-arabinono-1,4-lactone oxidase</fullName>
        <shortName evidence="11">ALO</shortName>
        <ecNumber evidence="4 11">1.1.3.37</ecNumber>
    </recommendedName>
    <alternativeName>
        <fullName evidence="9 11">L-galactono-gamma-lactone oxidase</fullName>
    </alternativeName>
</protein>
<comment type="catalytic activity">
    <reaction evidence="10 11">
        <text>D-arabinono-1,4-lactone + O2 = dehydro-D-arabinono-1,4-lactone + H2O2 + H(+)</text>
        <dbReference type="Rhea" id="RHEA:23756"/>
        <dbReference type="ChEBI" id="CHEBI:15378"/>
        <dbReference type="ChEBI" id="CHEBI:15379"/>
        <dbReference type="ChEBI" id="CHEBI:16240"/>
        <dbReference type="ChEBI" id="CHEBI:16292"/>
        <dbReference type="ChEBI" id="CHEBI:58277"/>
        <dbReference type="EC" id="1.1.3.37"/>
    </reaction>
</comment>
<evidence type="ECO:0000256" key="7">
    <source>
        <dbReference type="ARBA" id="ARBA00022827"/>
    </source>
</evidence>
<dbReference type="Gene3D" id="3.30.465.10">
    <property type="match status" value="1"/>
</dbReference>
<dbReference type="GO" id="GO:0031489">
    <property type="term" value="F:myosin V binding"/>
    <property type="evidence" value="ECO:0007669"/>
    <property type="project" value="EnsemblFungi"/>
</dbReference>
<evidence type="ECO:0000256" key="11">
    <source>
        <dbReference type="RuleBase" id="RU367158"/>
    </source>
</evidence>
<evidence type="ECO:0000256" key="6">
    <source>
        <dbReference type="ARBA" id="ARBA00022630"/>
    </source>
</evidence>
<dbReference type="NCBIfam" id="TIGR01678">
    <property type="entry name" value="FAD_lactone_ox"/>
    <property type="match status" value="1"/>
</dbReference>
<comment type="similarity">
    <text evidence="3 11">Belongs to the oxygen-dependent FAD-linked oxidoreductase family.</text>
</comment>
<evidence type="ECO:0000259" key="12">
    <source>
        <dbReference type="PROSITE" id="PS51387"/>
    </source>
</evidence>
<dbReference type="GO" id="GO:0000001">
    <property type="term" value="P:mitochondrion inheritance"/>
    <property type="evidence" value="ECO:0007669"/>
    <property type="project" value="EnsemblFungi"/>
</dbReference>
<keyword evidence="7 11" id="KW-0274">FAD</keyword>
<dbReference type="Proteomes" id="UP000054304">
    <property type="component" value="Unassembled WGS sequence"/>
</dbReference>
<dbReference type="InterPro" id="IPR016167">
    <property type="entry name" value="FAD-bd_PCMH_sub1"/>
</dbReference>
<comment type="pathway">
    <text evidence="2 11">Cofactor biosynthesis; D-erythroascorbate biosynthesis; dehydro-D-arabinono-1,4-lactone from D-arabinose: step 2/2.</text>
</comment>
<dbReference type="EC" id="1.1.3.37" evidence="4 11"/>
<dbReference type="InterPro" id="IPR007173">
    <property type="entry name" value="ALO_C"/>
</dbReference>
<dbReference type="InterPro" id="IPR016166">
    <property type="entry name" value="FAD-bd_PCMH"/>
</dbReference>
<keyword evidence="6 11" id="KW-0285">Flavoprotein</keyword>
<dbReference type="OrthoDB" id="610608at2759"/>
<dbReference type="PANTHER" id="PTHR43762:SF1">
    <property type="entry name" value="D-ARABINONO-1,4-LACTONE OXIDASE"/>
    <property type="match status" value="1"/>
</dbReference>
<evidence type="ECO:0000256" key="5">
    <source>
        <dbReference type="ARBA" id="ARBA00016426"/>
    </source>
</evidence>
<evidence type="ECO:0000313" key="13">
    <source>
        <dbReference type="EMBL" id="CEP64540.1"/>
    </source>
</evidence>
<evidence type="ECO:0000256" key="9">
    <source>
        <dbReference type="ARBA" id="ARBA00033418"/>
    </source>
</evidence>
<evidence type="ECO:0000256" key="1">
    <source>
        <dbReference type="ARBA" id="ARBA00001974"/>
    </source>
</evidence>
<dbReference type="GO" id="GO:0003885">
    <property type="term" value="F:D-arabinono-1,4-lactone oxidase activity"/>
    <property type="evidence" value="ECO:0007669"/>
    <property type="project" value="UniProtKB-UniRule"/>
</dbReference>
<dbReference type="InterPro" id="IPR006093">
    <property type="entry name" value="Oxy_OxRdtase_FAD_BS"/>
</dbReference>
<accession>A0A0C7N9K3</accession>
<dbReference type="Gene3D" id="3.30.43.10">
    <property type="entry name" value="Uridine Diphospho-n-acetylenolpyruvylglucosamine Reductase, domain 2"/>
    <property type="match status" value="1"/>
</dbReference>
<comment type="subcellular location">
    <subcellularLocation>
        <location evidence="11">Mitochondrion membrane</location>
    </subcellularLocation>
</comment>
<keyword evidence="11" id="KW-0496">Mitochondrion</keyword>
<dbReference type="GO" id="GO:0034599">
    <property type="term" value="P:cellular response to oxidative stress"/>
    <property type="evidence" value="ECO:0007669"/>
    <property type="project" value="EnsemblFungi"/>
</dbReference>
<comment type="cofactor">
    <cofactor evidence="1 11">
        <name>FAD</name>
        <dbReference type="ChEBI" id="CHEBI:57692"/>
    </cofactor>
</comment>
<dbReference type="GO" id="GO:0070485">
    <property type="term" value="P:dehydro-D-arabinono-1,4-lactone biosynthetic process"/>
    <property type="evidence" value="ECO:0007669"/>
    <property type="project" value="EnsemblFungi"/>
</dbReference>
<keyword evidence="8 11" id="KW-0560">Oxidoreductase</keyword>
<dbReference type="EMBL" id="LN736371">
    <property type="protein sequence ID" value="CEP64540.1"/>
    <property type="molecule type" value="Genomic_DNA"/>
</dbReference>
<evidence type="ECO:0000256" key="8">
    <source>
        <dbReference type="ARBA" id="ARBA00023002"/>
    </source>
</evidence>
<dbReference type="GO" id="GO:0071949">
    <property type="term" value="F:FAD binding"/>
    <property type="evidence" value="ECO:0007669"/>
    <property type="project" value="UniProtKB-UniRule"/>
</dbReference>
<dbReference type="SUPFAM" id="SSF56176">
    <property type="entry name" value="FAD-binding/transporter-associated domain-like"/>
    <property type="match status" value="1"/>
</dbReference>
<dbReference type="AlphaFoldDB" id="A0A0C7N9K3"/>
<dbReference type="InterPro" id="IPR016169">
    <property type="entry name" value="FAD-bd_PCMH_sub2"/>
</dbReference>
<keyword evidence="14" id="KW-1185">Reference proteome</keyword>
<dbReference type="PROSITE" id="PS00862">
    <property type="entry name" value="OX2_COVAL_FAD"/>
    <property type="match status" value="1"/>
</dbReference>
<dbReference type="RefSeq" id="XP_022630745.1">
    <property type="nucleotide sequence ID" value="XM_022774421.1"/>
</dbReference>
<dbReference type="Pfam" id="PF01565">
    <property type="entry name" value="FAD_binding_4"/>
    <property type="match status" value="1"/>
</dbReference>
<gene>
    <name evidence="13" type="ORF">LALA0_S12e01222g</name>
</gene>
<dbReference type="InterPro" id="IPR010031">
    <property type="entry name" value="FAD_lactone_oxidase-like"/>
</dbReference>
<dbReference type="UniPathway" id="UPA00771">
    <property type="reaction ID" value="UER00766"/>
</dbReference>
<evidence type="ECO:0000256" key="10">
    <source>
        <dbReference type="ARBA" id="ARBA00052266"/>
    </source>
</evidence>
<name>A0A0C7N9K3_9SACH</name>
<dbReference type="GO" id="GO:0032473">
    <property type="term" value="C:cytoplasmic side of mitochondrial outer membrane"/>
    <property type="evidence" value="ECO:0007669"/>
    <property type="project" value="EnsemblFungi"/>
</dbReference>
<dbReference type="InterPro" id="IPR006094">
    <property type="entry name" value="Oxid_FAD_bind_N"/>
</dbReference>
<evidence type="ECO:0000256" key="4">
    <source>
        <dbReference type="ARBA" id="ARBA00013136"/>
    </source>
</evidence>
<dbReference type="PROSITE" id="PS51387">
    <property type="entry name" value="FAD_PCMH"/>
    <property type="match status" value="1"/>
</dbReference>
<sequence>MDNILPGARRNYEFKNWAGIYSAKPQLYFQPSSIEEVVKVVNAARRLNKTIVTVGSGHSPSDMCITKEWLMNLDKMKKVHSLVKNDGEAFADVTVDAGLRIFELSEYLHEQGYDIQNLGSISEQSVGGIISTGTHGSSAFHGLVSSQYVNLTLVNGLGEVVFLDSETKPEVFKAAMLSLGKIGIIVRATIRVVPSFKIKSTMEVVNFDTLLRQWDTVWTSSEFIRCWWFPYTSKCILWRGVKTSDTAVIKTRKSWWGTTIGRRFYELCLWISVNVYTPFTPIVERFVFRKQYGNVETLGSGEVEIQKSVDGLNMDCLFSQFVDEWGCPLSNGPEVLCSLDRSIAQAAENREFYVHAPIEVRCSNTNLPEKIPDYSGRTEVSRGAVYGNVLRPYLDATPRNLRYVPHEDVTNSQLTLYINATIYRPFGSNTPVHKWFTLFEQTLAAAGGKPHWAKNFLGSTDMAAGPTKAEHSYEDYEMRGMASKITEWYGDDLVTFQKIRRQQDPENVFLANTDWAIKNGIVDVNEIQ</sequence>
<evidence type="ECO:0000313" key="14">
    <source>
        <dbReference type="Proteomes" id="UP000054304"/>
    </source>
</evidence>
<dbReference type="STRING" id="1245769.A0A0C7N9K3"/>